<evidence type="ECO:0000256" key="5">
    <source>
        <dbReference type="ARBA" id="ARBA00022989"/>
    </source>
</evidence>
<gene>
    <name evidence="11" type="ORF">GCM10023215_34030</name>
</gene>
<evidence type="ECO:0000256" key="7">
    <source>
        <dbReference type="SAM" id="MobiDB-lite"/>
    </source>
</evidence>
<feature type="compositionally biased region" description="Low complexity" evidence="7">
    <location>
        <begin position="333"/>
        <end position="342"/>
    </location>
</feature>
<keyword evidence="12" id="KW-1185">Reference proteome</keyword>
<feature type="compositionally biased region" description="Pro residues" evidence="7">
    <location>
        <begin position="322"/>
        <end position="332"/>
    </location>
</feature>
<dbReference type="SUPFAM" id="SSF52540">
    <property type="entry name" value="P-loop containing nucleoside triphosphate hydrolases"/>
    <property type="match status" value="1"/>
</dbReference>
<comment type="caution">
    <text evidence="11">The sequence shown here is derived from an EMBL/GenBank/DDBJ whole genome shotgun (WGS) entry which is preliminary data.</text>
</comment>
<dbReference type="PROSITE" id="PS50893">
    <property type="entry name" value="ABC_TRANSPORTER_2"/>
    <property type="match status" value="1"/>
</dbReference>
<keyword evidence="2 8" id="KW-0812">Transmembrane</keyword>
<dbReference type="SMART" id="SM00382">
    <property type="entry name" value="AAA"/>
    <property type="match status" value="1"/>
</dbReference>
<dbReference type="PROSITE" id="PS00211">
    <property type="entry name" value="ABC_TRANSPORTER_1"/>
    <property type="match status" value="1"/>
</dbReference>
<feature type="region of interest" description="Disordered" evidence="7">
    <location>
        <begin position="319"/>
        <end position="342"/>
    </location>
</feature>
<feature type="domain" description="ABC transmembrane type-1" evidence="10">
    <location>
        <begin position="26"/>
        <end position="287"/>
    </location>
</feature>
<evidence type="ECO:0000256" key="6">
    <source>
        <dbReference type="ARBA" id="ARBA00023136"/>
    </source>
</evidence>
<keyword evidence="4" id="KW-0067">ATP-binding</keyword>
<keyword evidence="3" id="KW-0547">Nucleotide-binding</keyword>
<dbReference type="Pfam" id="PF00664">
    <property type="entry name" value="ABC_membrane"/>
    <property type="match status" value="1"/>
</dbReference>
<dbReference type="InterPro" id="IPR039421">
    <property type="entry name" value="Type_1_exporter"/>
</dbReference>
<dbReference type="SUPFAM" id="SSF90123">
    <property type="entry name" value="ABC transporter transmembrane region"/>
    <property type="match status" value="1"/>
</dbReference>
<evidence type="ECO:0000313" key="12">
    <source>
        <dbReference type="Proteomes" id="UP001500325"/>
    </source>
</evidence>
<feature type="transmembrane region" description="Helical" evidence="8">
    <location>
        <begin position="136"/>
        <end position="156"/>
    </location>
</feature>
<evidence type="ECO:0000256" key="8">
    <source>
        <dbReference type="SAM" id="Phobius"/>
    </source>
</evidence>
<dbReference type="InterPro" id="IPR017871">
    <property type="entry name" value="ABC_transporter-like_CS"/>
</dbReference>
<dbReference type="Pfam" id="PF00005">
    <property type="entry name" value="ABC_tran"/>
    <property type="match status" value="1"/>
</dbReference>
<evidence type="ECO:0000259" key="10">
    <source>
        <dbReference type="PROSITE" id="PS50929"/>
    </source>
</evidence>
<feature type="transmembrane region" description="Helical" evidence="8">
    <location>
        <begin position="65"/>
        <end position="92"/>
    </location>
</feature>
<evidence type="ECO:0000256" key="2">
    <source>
        <dbReference type="ARBA" id="ARBA00022692"/>
    </source>
</evidence>
<organism evidence="11 12">
    <name type="scientific">Pseudonocardia yuanmonensis</name>
    <dbReference type="NCBI Taxonomy" id="1095914"/>
    <lineage>
        <taxon>Bacteria</taxon>
        <taxon>Bacillati</taxon>
        <taxon>Actinomycetota</taxon>
        <taxon>Actinomycetes</taxon>
        <taxon>Pseudonocardiales</taxon>
        <taxon>Pseudonocardiaceae</taxon>
        <taxon>Pseudonocardia</taxon>
    </lineage>
</organism>
<name>A0ABP8WRJ5_9PSEU</name>
<dbReference type="PROSITE" id="PS50929">
    <property type="entry name" value="ABC_TM1F"/>
    <property type="match status" value="1"/>
</dbReference>
<dbReference type="InterPro" id="IPR003593">
    <property type="entry name" value="AAA+_ATPase"/>
</dbReference>
<dbReference type="Gene3D" id="3.40.50.300">
    <property type="entry name" value="P-loop containing nucleotide triphosphate hydrolases"/>
    <property type="match status" value="1"/>
</dbReference>
<keyword evidence="6 8" id="KW-0472">Membrane</keyword>
<evidence type="ECO:0000256" key="4">
    <source>
        <dbReference type="ARBA" id="ARBA00022840"/>
    </source>
</evidence>
<feature type="transmembrane region" description="Helical" evidence="8">
    <location>
        <begin position="162"/>
        <end position="179"/>
    </location>
</feature>
<accession>A0ABP8WRJ5</accession>
<keyword evidence="5 8" id="KW-1133">Transmembrane helix</keyword>
<dbReference type="RefSeq" id="WP_345381517.1">
    <property type="nucleotide sequence ID" value="NZ_BAABIC010000010.1"/>
</dbReference>
<evidence type="ECO:0000259" key="9">
    <source>
        <dbReference type="PROSITE" id="PS50893"/>
    </source>
</evidence>
<reference evidence="12" key="1">
    <citation type="journal article" date="2019" name="Int. J. Syst. Evol. Microbiol.">
        <title>The Global Catalogue of Microorganisms (GCM) 10K type strain sequencing project: providing services to taxonomists for standard genome sequencing and annotation.</title>
        <authorList>
            <consortium name="The Broad Institute Genomics Platform"/>
            <consortium name="The Broad Institute Genome Sequencing Center for Infectious Disease"/>
            <person name="Wu L."/>
            <person name="Ma J."/>
        </authorList>
    </citation>
    <scope>NUCLEOTIDE SEQUENCE [LARGE SCALE GENOMIC DNA]</scope>
    <source>
        <strain evidence="12">JCM 18055</strain>
    </source>
</reference>
<dbReference type="PANTHER" id="PTHR24221:SF654">
    <property type="entry name" value="ATP-BINDING CASSETTE SUB-FAMILY B MEMBER 6"/>
    <property type="match status" value="1"/>
</dbReference>
<evidence type="ECO:0000256" key="1">
    <source>
        <dbReference type="ARBA" id="ARBA00004651"/>
    </source>
</evidence>
<dbReference type="EMBL" id="BAABIC010000010">
    <property type="protein sequence ID" value="GAA4693733.1"/>
    <property type="molecule type" value="Genomic_DNA"/>
</dbReference>
<proteinExistence type="predicted"/>
<sequence length="583" mass="58842">MRRSSPEPTASGLLWAAARRTPATTAGAAAAGVLAAASALLVPAALAAAVDSVLAPRAGAAPSTAVLLLLGVVATGVASAALGALATTTGVARSTAWLRRRGVAGLLGRVRPGSAALPAGDATARLTGVAAAAGRVPAMTVGVGTALLVGVTALVALALVDLWTAVAVLTLVPAGVLLARRFALRTVDAFTEYQQAQAALVTRLADALAGRRTIRASGTVEAEIARVLAPLPALRAAGARFWAQQRDLGWSFALLTPVLRIVVLAVAGLGVAGGRMTVGDAVAAVGYTELVLSGARAVDTVLEIAQCRAAAARLAAVVDRPAPGPEPGPRRPGPASGPGRARLSGVTVRLGGRTVLEDVNLLLVPGGCTAVVGASGSGKTVLVGLLGGLYRADEGVVLVDGRPITELDAATLRRTVAYAFERPALPGATLAEAIAYGRPDADDRTVADAARAARADRFVHMLPLGYRTPPADAPLSGGELQRLGLARAVAQDARITVVDDATAGLDSATEAEVEQALATVLRGRTRVIVTRKAATAAAADRVAWLHEGRIRAHAPHADLWADPEYRALFVPAGAVPVPAPVTS</sequence>
<dbReference type="PROSITE" id="PS51318">
    <property type="entry name" value="TAT"/>
    <property type="match status" value="1"/>
</dbReference>
<evidence type="ECO:0000256" key="3">
    <source>
        <dbReference type="ARBA" id="ARBA00022741"/>
    </source>
</evidence>
<feature type="transmembrane region" description="Helical" evidence="8">
    <location>
        <begin position="250"/>
        <end position="272"/>
    </location>
</feature>
<comment type="subcellular location">
    <subcellularLocation>
        <location evidence="1">Cell membrane</location>
        <topology evidence="1">Multi-pass membrane protein</topology>
    </subcellularLocation>
</comment>
<protein>
    <recommendedName>
        <fullName evidence="13">ATP-binding cassette, subfamily B</fullName>
    </recommendedName>
</protein>
<evidence type="ECO:0008006" key="13">
    <source>
        <dbReference type="Google" id="ProtNLM"/>
    </source>
</evidence>
<dbReference type="Proteomes" id="UP001500325">
    <property type="component" value="Unassembled WGS sequence"/>
</dbReference>
<dbReference type="PANTHER" id="PTHR24221">
    <property type="entry name" value="ATP-BINDING CASSETTE SUB-FAMILY B"/>
    <property type="match status" value="1"/>
</dbReference>
<dbReference type="Gene3D" id="1.20.1560.10">
    <property type="entry name" value="ABC transporter type 1, transmembrane domain"/>
    <property type="match status" value="1"/>
</dbReference>
<dbReference type="InterPro" id="IPR027417">
    <property type="entry name" value="P-loop_NTPase"/>
</dbReference>
<dbReference type="InterPro" id="IPR036640">
    <property type="entry name" value="ABC1_TM_sf"/>
</dbReference>
<feature type="domain" description="ABC transporter" evidence="9">
    <location>
        <begin position="341"/>
        <end position="572"/>
    </location>
</feature>
<dbReference type="InterPro" id="IPR006311">
    <property type="entry name" value="TAT_signal"/>
</dbReference>
<evidence type="ECO:0000313" key="11">
    <source>
        <dbReference type="EMBL" id="GAA4693733.1"/>
    </source>
</evidence>
<dbReference type="InterPro" id="IPR011527">
    <property type="entry name" value="ABC1_TM_dom"/>
</dbReference>
<dbReference type="InterPro" id="IPR003439">
    <property type="entry name" value="ABC_transporter-like_ATP-bd"/>
</dbReference>